<keyword evidence="1" id="KW-0433">Leucine-rich repeat</keyword>
<dbReference type="InterPro" id="IPR032675">
    <property type="entry name" value="LRR_dom_sf"/>
</dbReference>
<keyword evidence="4" id="KW-1185">Reference proteome</keyword>
<accession>A0ABP1HIS4</accession>
<evidence type="ECO:0000256" key="2">
    <source>
        <dbReference type="ARBA" id="ARBA00022737"/>
    </source>
</evidence>
<dbReference type="Gene3D" id="3.80.10.10">
    <property type="entry name" value="Ribonuclease Inhibitor"/>
    <property type="match status" value="2"/>
</dbReference>
<dbReference type="PROSITE" id="PS51450">
    <property type="entry name" value="LRR"/>
    <property type="match status" value="8"/>
</dbReference>
<gene>
    <name evidence="3" type="ORF">HINF_LOCUS14128</name>
</gene>
<dbReference type="Pfam" id="PF00071">
    <property type="entry name" value="Ras"/>
    <property type="match status" value="1"/>
</dbReference>
<organism evidence="3 4">
    <name type="scientific">Hexamita inflata</name>
    <dbReference type="NCBI Taxonomy" id="28002"/>
    <lineage>
        <taxon>Eukaryota</taxon>
        <taxon>Metamonada</taxon>
        <taxon>Diplomonadida</taxon>
        <taxon>Hexamitidae</taxon>
        <taxon>Hexamitinae</taxon>
        <taxon>Hexamita</taxon>
    </lineage>
</organism>
<dbReference type="PANTHER" id="PTHR46652:SF3">
    <property type="entry name" value="LEUCINE-RICH REPEAT-CONTAINING PROTEIN 9"/>
    <property type="match status" value="1"/>
</dbReference>
<evidence type="ECO:0000313" key="4">
    <source>
        <dbReference type="Proteomes" id="UP001642409"/>
    </source>
</evidence>
<name>A0ABP1HIS4_9EUKA</name>
<evidence type="ECO:0000256" key="1">
    <source>
        <dbReference type="ARBA" id="ARBA00022614"/>
    </source>
</evidence>
<dbReference type="SMART" id="SM00175">
    <property type="entry name" value="RAB"/>
    <property type="match status" value="1"/>
</dbReference>
<dbReference type="SUPFAM" id="SSF52058">
    <property type="entry name" value="L domain-like"/>
    <property type="match status" value="1"/>
</dbReference>
<dbReference type="InterPro" id="IPR027417">
    <property type="entry name" value="P-loop_NTPase"/>
</dbReference>
<evidence type="ECO:0000313" key="3">
    <source>
        <dbReference type="EMBL" id="CAL5995631.1"/>
    </source>
</evidence>
<dbReference type="EMBL" id="CAXDID020000033">
    <property type="protein sequence ID" value="CAL5995631.1"/>
    <property type="molecule type" value="Genomic_DNA"/>
</dbReference>
<dbReference type="InterPro" id="IPR001806">
    <property type="entry name" value="Small_GTPase"/>
</dbReference>
<dbReference type="SUPFAM" id="SSF52540">
    <property type="entry name" value="P-loop containing nucleoside triphosphate hydrolases"/>
    <property type="match status" value="1"/>
</dbReference>
<dbReference type="Proteomes" id="UP001642409">
    <property type="component" value="Unassembled WGS sequence"/>
</dbReference>
<dbReference type="Gene3D" id="3.40.50.300">
    <property type="entry name" value="P-loop containing nucleotide triphosphate hydrolases"/>
    <property type="match status" value="1"/>
</dbReference>
<comment type="caution">
    <text evidence="3">The sequence shown here is derived from an EMBL/GenBank/DDBJ whole genome shotgun (WGS) entry which is preliminary data.</text>
</comment>
<keyword evidence="2" id="KW-0677">Repeat</keyword>
<dbReference type="PANTHER" id="PTHR46652">
    <property type="entry name" value="LEUCINE-RICH REPEAT AND IQ DOMAIN-CONTAINING PROTEIN 1-RELATED"/>
    <property type="match status" value="1"/>
</dbReference>
<reference evidence="3 4" key="1">
    <citation type="submission" date="2024-07" db="EMBL/GenBank/DDBJ databases">
        <authorList>
            <person name="Akdeniz Z."/>
        </authorList>
    </citation>
    <scope>NUCLEOTIDE SEQUENCE [LARGE SCALE GENOMIC DNA]</scope>
</reference>
<dbReference type="PROSITE" id="PS51419">
    <property type="entry name" value="RAB"/>
    <property type="match status" value="1"/>
</dbReference>
<dbReference type="InterPro" id="IPR050836">
    <property type="entry name" value="SDS22/Internalin_LRR"/>
</dbReference>
<sequence>MYIQIQRPYYVYSNENFIKSSTENFSLTVHTVNYVYIGNRFSMIIKFPFLSKPMITKKPTTFFSNQISRALQEKRYISNFMSKSYWDISKHIFIYNYNFQRQFYQKGLIHSIYEPEQNEPFKAIIVGTFGNGTSTLFNQLINNNKFIVLGIEFEQIIVNYKNQNVKLQIWTKYSNHQKLPSYYANTNVVIIVFNINEIGSFYECQTYIEEIKICTNAYIILVGQLFSNQRNVSNDEIIFFAEINNMTYTEISYIEDNRQQINLLRQRIAAFAFEYTYSQVTQILGYIIMVRLYSQEKQSPNIIIIDEIYKYKLYCSLLIYNNIQSVKINNYQFRFVIILIYFHSSQMLSQQIEYDAELKVKYQKQIRNGKLQIYNSSFISLNFVNDFNIDELSIDNSNIINLNINNHRIKKLSVCNCLLRSTNGLQFLNNLEILNLSNNIINNIEQIKNMNKLTKIVLSNNNIRDISVLKAMQGLFDLDLSGNASLDVEPLSQMTQLVNLDLSSVNLVDTKSFISLINLKSLNMSNNQKIDISSISELISLRNLVIRSVLLTDMTPLIKIHLLTLDISHNNVNISQLKLMSSLTHLNLRECQISDIVSLEGLLNLQDLNVSGNPLSNILPLKNLTELISLDLSCCKIEDLSALKNLRKLENLNIFTNSIVDISSLQNIKSLRTLDASQNQILSIYVLKNLKNLQIVRLESNKIIYINTLQVLTQLNELTLSGNQILDASLLNNQNSQYLTFDQSQPPANDIQLANQFLKIYASTDTCRNCVQKRIGIQHSIKVFKQNINVILNITYETHLIFLKRTQTLFDKNNEIADQ</sequence>
<dbReference type="InterPro" id="IPR001611">
    <property type="entry name" value="Leu-rich_rpt"/>
</dbReference>
<proteinExistence type="predicted"/>
<protein>
    <submittedName>
        <fullName evidence="3">Rab2a</fullName>
    </submittedName>
</protein>